<dbReference type="GeneID" id="105360589"/>
<evidence type="ECO:0000256" key="2">
    <source>
        <dbReference type="ARBA" id="ARBA00022801"/>
    </source>
</evidence>
<keyword evidence="3 6" id="KW-0269">Exonuclease</keyword>
<dbReference type="PANTHER" id="PTHR47765:SF2">
    <property type="entry name" value="EXONUCLEASE MUT-7 HOMOLOG"/>
    <property type="match status" value="1"/>
</dbReference>
<dbReference type="InterPro" id="IPR012337">
    <property type="entry name" value="RNaseH-like_sf"/>
</dbReference>
<dbReference type="CTD" id="35385"/>
<dbReference type="InterPro" id="IPR036397">
    <property type="entry name" value="RNaseH_sf"/>
</dbReference>
<dbReference type="Proteomes" id="UP000695007">
    <property type="component" value="Unplaced"/>
</dbReference>
<evidence type="ECO:0000259" key="4">
    <source>
        <dbReference type="SMART" id="SM00474"/>
    </source>
</evidence>
<dbReference type="Pfam" id="PF01612">
    <property type="entry name" value="DNA_pol_A_exo1"/>
    <property type="match status" value="1"/>
</dbReference>
<dbReference type="GO" id="GO:0006139">
    <property type="term" value="P:nucleobase-containing compound metabolic process"/>
    <property type="evidence" value="ECO:0007669"/>
    <property type="project" value="InterPro"/>
</dbReference>
<feature type="domain" description="3'-5' exonuclease" evidence="4">
    <location>
        <begin position="389"/>
        <end position="583"/>
    </location>
</feature>
<evidence type="ECO:0000256" key="3">
    <source>
        <dbReference type="ARBA" id="ARBA00022839"/>
    </source>
</evidence>
<dbReference type="InterPro" id="IPR052408">
    <property type="entry name" value="Exonuclease_MUT-7-like"/>
</dbReference>
<protein>
    <submittedName>
        <fullName evidence="6">Exonuclease mut-7 homolog</fullName>
    </submittedName>
</protein>
<dbReference type="RefSeq" id="XP_011495833.1">
    <property type="nucleotide sequence ID" value="XM_011497531.1"/>
</dbReference>
<dbReference type="GO" id="GO:0008408">
    <property type="term" value="F:3'-5' exonuclease activity"/>
    <property type="evidence" value="ECO:0007669"/>
    <property type="project" value="InterPro"/>
</dbReference>
<gene>
    <name evidence="6" type="primary">LOC105360589</name>
</gene>
<dbReference type="InterPro" id="IPR002562">
    <property type="entry name" value="3'-5'_exonuclease_dom"/>
</dbReference>
<keyword evidence="1" id="KW-0540">Nuclease</keyword>
<evidence type="ECO:0000313" key="5">
    <source>
        <dbReference type="Proteomes" id="UP000695007"/>
    </source>
</evidence>
<name>A0AAJ6YD26_9HYME</name>
<organism evidence="5 6">
    <name type="scientific">Ceratosolen solmsi marchali</name>
    <dbReference type="NCBI Taxonomy" id="326594"/>
    <lineage>
        <taxon>Eukaryota</taxon>
        <taxon>Metazoa</taxon>
        <taxon>Ecdysozoa</taxon>
        <taxon>Arthropoda</taxon>
        <taxon>Hexapoda</taxon>
        <taxon>Insecta</taxon>
        <taxon>Pterygota</taxon>
        <taxon>Neoptera</taxon>
        <taxon>Endopterygota</taxon>
        <taxon>Hymenoptera</taxon>
        <taxon>Apocrita</taxon>
        <taxon>Proctotrupomorpha</taxon>
        <taxon>Chalcidoidea</taxon>
        <taxon>Agaonidae</taxon>
        <taxon>Agaoninae</taxon>
        <taxon>Ceratosolen</taxon>
    </lineage>
</organism>
<dbReference type="KEGG" id="csol:105360589"/>
<dbReference type="CDD" id="cd06146">
    <property type="entry name" value="mut-7_like_exo"/>
    <property type="match status" value="1"/>
</dbReference>
<keyword evidence="5" id="KW-1185">Reference proteome</keyword>
<proteinExistence type="predicted"/>
<keyword evidence="2" id="KW-0378">Hydrolase</keyword>
<dbReference type="InterPro" id="IPR037432">
    <property type="entry name" value="Mut-7_DEDDy_dom"/>
</dbReference>
<sequence>MAKAFCDNDNFTIEKEDPESELEFFSSIDNATKTWLNSLHLIWSCWKKSVAVTRTLHEYFETAPNPYLSTLKILVNTNHFYQIKIKSSLAVTIIEEFEKWINPVKNNYKYCLYPELKVAAFKLVSKQKCLQFVRMVSDVYEFSTDNIYFIPFIKELIRNKKFKEAGQFTEMLKLQKSFDDPEILLLPLFLQNKISIVKDLLKDYPDMQCTYVTYLDKLLSPDNNSQKTLDQFIIHHKIPDVKMITLQHKPIAKTLARLVKFYNLPPETCPNLQMKRGQGALRFLIYKRYVDGSLSVDSWREMVKEAIGNDPLLQVEIVVFLVNANDCMEALYFAHIYNVPRNKWPSSLKRYSNSLSHPDCNPHDTTNNEISNEPKKSSFYTLNLPRTCIHIISDTESFVDFLNNALKNTNIVGIDSEWKPSFGAKKSELALIQIATNTDVYIFDVTTLGNFLYLWTELRTILFNNDKILKLGFAMAQDINVIRNSIPALSNIKACGEGYLDLSLLWKELLNDYNFQFPYEGDNSFTNASLSKLVELCLGLRLDKSDQFSNWERRPLRESQIIYAALDAYCLLDIYNVLCLHCKNLYVHFKARCMYVQNPSCQNSFALLGQPTVDYNPKKPHFKINVNNTRDS</sequence>
<dbReference type="PANTHER" id="PTHR47765">
    <property type="entry name" value="3'-5' EXONUCLEASE DOMAIN-CONTAINING PROTEIN"/>
    <property type="match status" value="1"/>
</dbReference>
<dbReference type="Gene3D" id="3.30.420.10">
    <property type="entry name" value="Ribonuclease H-like superfamily/Ribonuclease H"/>
    <property type="match status" value="1"/>
</dbReference>
<dbReference type="GO" id="GO:0003676">
    <property type="term" value="F:nucleic acid binding"/>
    <property type="evidence" value="ECO:0007669"/>
    <property type="project" value="InterPro"/>
</dbReference>
<reference evidence="6" key="1">
    <citation type="submission" date="2025-08" db="UniProtKB">
        <authorList>
            <consortium name="RefSeq"/>
        </authorList>
    </citation>
    <scope>IDENTIFICATION</scope>
</reference>
<dbReference type="SUPFAM" id="SSF53098">
    <property type="entry name" value="Ribonuclease H-like"/>
    <property type="match status" value="1"/>
</dbReference>
<evidence type="ECO:0000256" key="1">
    <source>
        <dbReference type="ARBA" id="ARBA00022722"/>
    </source>
</evidence>
<accession>A0AAJ6YD26</accession>
<evidence type="ECO:0000313" key="6">
    <source>
        <dbReference type="RefSeq" id="XP_011495833.1"/>
    </source>
</evidence>
<dbReference type="AlphaFoldDB" id="A0AAJ6YD26"/>
<dbReference type="SMART" id="SM00474">
    <property type="entry name" value="35EXOc"/>
    <property type="match status" value="1"/>
</dbReference>